<feature type="chain" id="PRO_5013668581" description="Fibronectin type-III domain-containing protein" evidence="1">
    <location>
        <begin position="22"/>
        <end position="412"/>
    </location>
</feature>
<evidence type="ECO:0000313" key="3">
    <source>
        <dbReference type="Proteomes" id="UP000231343"/>
    </source>
</evidence>
<evidence type="ECO:0000256" key="1">
    <source>
        <dbReference type="SAM" id="SignalP"/>
    </source>
</evidence>
<comment type="caution">
    <text evidence="2">The sequence shown here is derived from an EMBL/GenBank/DDBJ whole genome shotgun (WGS) entry which is preliminary data.</text>
</comment>
<dbReference type="Gene3D" id="2.60.40.10">
    <property type="entry name" value="Immunoglobulins"/>
    <property type="match status" value="1"/>
</dbReference>
<reference evidence="2 3" key="1">
    <citation type="submission" date="2017-09" db="EMBL/GenBank/DDBJ databases">
        <title>Depth-based differentiation of microbial function through sediment-hosted aquifers and enrichment of novel symbionts in the deep terrestrial subsurface.</title>
        <authorList>
            <person name="Probst A.J."/>
            <person name="Ladd B."/>
            <person name="Jarett J.K."/>
            <person name="Geller-Mcgrath D.E."/>
            <person name="Sieber C.M."/>
            <person name="Emerson J.B."/>
            <person name="Anantharaman K."/>
            <person name="Thomas B.C."/>
            <person name="Malmstrom R."/>
            <person name="Stieglmeier M."/>
            <person name="Klingl A."/>
            <person name="Woyke T."/>
            <person name="Ryan C.M."/>
            <person name="Banfield J.F."/>
        </authorList>
    </citation>
    <scope>NUCLEOTIDE SEQUENCE [LARGE SCALE GENOMIC DNA]</scope>
    <source>
        <strain evidence="2">CG08_land_8_20_14_0_20_45_16</strain>
    </source>
</reference>
<organism evidence="2 3">
    <name type="scientific">Candidatus Saganbacteria bacterium CG08_land_8_20_14_0_20_45_16</name>
    <dbReference type="NCBI Taxonomy" id="2014293"/>
    <lineage>
        <taxon>Bacteria</taxon>
        <taxon>Bacillati</taxon>
        <taxon>Saganbacteria</taxon>
    </lineage>
</organism>
<evidence type="ECO:0000313" key="2">
    <source>
        <dbReference type="EMBL" id="PIS29564.1"/>
    </source>
</evidence>
<sequence>MKKLTVLGLVCVLSFSFFVFGCGRVADQLPAASVLSANLVSSGSLGHIILTWEASTDPGLIGYNVYKSTDEVTFVKTADYPVTTNSYDDLIPAAGDGVYYYYKVTYLTPGESSFSNVTKNIHGTRLPASNLAGLTTLVAASPYVAEGNVVVDGGNLVVASGTKLYLADNSTIDIEQGVGGSGLLLVQGLLHAVASASEPAAITAHRVGGTLADGEGLAIHFDGADNYNASDDSGTLLENTIVTKIRVSSNAIEVMNCSPKFYNAKFYGNDTYGRSYLYFRTDAGAIVKNCYFDKISPDILADLRATAFKMDHNIFRNSYYSIAFFSLDNSGIKAGQIELNDFGCSREVATTNTAYFFDMTGANVPLGNNYWHWGTETPPLPATTYFQSTSTFDFNDPSPALSSVPANVGPSW</sequence>
<dbReference type="InterPro" id="IPR013783">
    <property type="entry name" value="Ig-like_fold"/>
</dbReference>
<dbReference type="AlphaFoldDB" id="A0A2H0XXA3"/>
<dbReference type="EMBL" id="PEYM01000078">
    <property type="protein sequence ID" value="PIS29564.1"/>
    <property type="molecule type" value="Genomic_DNA"/>
</dbReference>
<gene>
    <name evidence="2" type="ORF">COT42_04980</name>
</gene>
<proteinExistence type="predicted"/>
<feature type="signal peptide" evidence="1">
    <location>
        <begin position="1"/>
        <end position="21"/>
    </location>
</feature>
<dbReference type="Proteomes" id="UP000231343">
    <property type="component" value="Unassembled WGS sequence"/>
</dbReference>
<evidence type="ECO:0008006" key="4">
    <source>
        <dbReference type="Google" id="ProtNLM"/>
    </source>
</evidence>
<protein>
    <recommendedName>
        <fullName evidence="4">Fibronectin type-III domain-containing protein</fullName>
    </recommendedName>
</protein>
<keyword evidence="1" id="KW-0732">Signal</keyword>
<dbReference type="PROSITE" id="PS51257">
    <property type="entry name" value="PROKAR_LIPOPROTEIN"/>
    <property type="match status" value="1"/>
</dbReference>
<name>A0A2H0XXA3_UNCSA</name>
<accession>A0A2H0XXA3</accession>